<evidence type="ECO:0000313" key="1">
    <source>
        <dbReference type="EMBL" id="RWU07574.1"/>
    </source>
</evidence>
<organism evidence="1 2">
    <name type="scientific">Pedobacter chitinilyticus</name>
    <dbReference type="NCBI Taxonomy" id="2233776"/>
    <lineage>
        <taxon>Bacteria</taxon>
        <taxon>Pseudomonadati</taxon>
        <taxon>Bacteroidota</taxon>
        <taxon>Sphingobacteriia</taxon>
        <taxon>Sphingobacteriales</taxon>
        <taxon>Sphingobacteriaceae</taxon>
        <taxon>Pedobacter</taxon>
    </lineage>
</organism>
<dbReference type="OrthoDB" id="794736at2"/>
<dbReference type="Proteomes" id="UP000284120">
    <property type="component" value="Unassembled WGS sequence"/>
</dbReference>
<proteinExistence type="predicted"/>
<keyword evidence="2" id="KW-1185">Reference proteome</keyword>
<sequence>MFSKITLIIACCLIFSSCFFKGDKSLDIRFSSDSTKIELNGIEEANLFQLRKHLTDTVFAETLLSVEAVDQENQGADSLIKGNLEVVGNTLVFTPHQPFIKGTTYVVQTVLNSSFGKTKDILKSDLGHNPKLQEKSLER</sequence>
<dbReference type="PROSITE" id="PS51257">
    <property type="entry name" value="PROKAR_LIPOPROTEIN"/>
    <property type="match status" value="1"/>
</dbReference>
<protein>
    <recommendedName>
        <fullName evidence="3">SbsA Ig-like domain-containing protein</fullName>
    </recommendedName>
</protein>
<evidence type="ECO:0000313" key="2">
    <source>
        <dbReference type="Proteomes" id="UP000284120"/>
    </source>
</evidence>
<name>A0A3S3QFN7_9SPHI</name>
<reference evidence="1 2" key="1">
    <citation type="submission" date="2018-06" db="EMBL/GenBank/DDBJ databases">
        <title>Pedobacter endophyticus sp. nov., an endophytic bacterium isolated from a leaf of Triticum aestivum.</title>
        <authorList>
            <person name="Zhang L."/>
        </authorList>
    </citation>
    <scope>NUCLEOTIDE SEQUENCE [LARGE SCALE GENOMIC DNA]</scope>
    <source>
        <strain evidence="1 2">CM134L-2</strain>
    </source>
</reference>
<dbReference type="EMBL" id="SAYW01000003">
    <property type="protein sequence ID" value="RWU07574.1"/>
    <property type="molecule type" value="Genomic_DNA"/>
</dbReference>
<gene>
    <name evidence="1" type="ORF">DPV69_11350</name>
</gene>
<dbReference type="AlphaFoldDB" id="A0A3S3QFN7"/>
<evidence type="ECO:0008006" key="3">
    <source>
        <dbReference type="Google" id="ProtNLM"/>
    </source>
</evidence>
<comment type="caution">
    <text evidence="1">The sequence shown here is derived from an EMBL/GenBank/DDBJ whole genome shotgun (WGS) entry which is preliminary data.</text>
</comment>
<dbReference type="RefSeq" id="WP_113647483.1">
    <property type="nucleotide sequence ID" value="NZ_QMHN01000003.1"/>
</dbReference>
<accession>A0A3S3QFN7</accession>